<dbReference type="PROSITE" id="PS50157">
    <property type="entry name" value="ZINC_FINGER_C2H2_2"/>
    <property type="match status" value="1"/>
</dbReference>
<evidence type="ECO:0000256" key="1">
    <source>
        <dbReference type="PROSITE-ProRule" id="PRU00042"/>
    </source>
</evidence>
<protein>
    <recommendedName>
        <fullName evidence="3">C2H2-type domain-containing protein</fullName>
    </recommendedName>
</protein>
<feature type="region of interest" description="Disordered" evidence="2">
    <location>
        <begin position="391"/>
        <end position="413"/>
    </location>
</feature>
<reference evidence="4 5" key="1">
    <citation type="submission" date="2019-01" db="EMBL/GenBank/DDBJ databases">
        <title>A draft genome assembly of the solar-powered sea slug Elysia chlorotica.</title>
        <authorList>
            <person name="Cai H."/>
            <person name="Li Q."/>
            <person name="Fang X."/>
            <person name="Li J."/>
            <person name="Curtis N.E."/>
            <person name="Altenburger A."/>
            <person name="Shibata T."/>
            <person name="Feng M."/>
            <person name="Maeda T."/>
            <person name="Schwartz J.A."/>
            <person name="Shigenobu S."/>
            <person name="Lundholm N."/>
            <person name="Nishiyama T."/>
            <person name="Yang H."/>
            <person name="Hasebe M."/>
            <person name="Li S."/>
            <person name="Pierce S.K."/>
            <person name="Wang J."/>
        </authorList>
    </citation>
    <scope>NUCLEOTIDE SEQUENCE [LARGE SCALE GENOMIC DNA]</scope>
    <source>
        <strain evidence="4">EC2010</strain>
        <tissue evidence="4">Whole organism of an adult</tissue>
    </source>
</reference>
<gene>
    <name evidence="4" type="ORF">EGW08_001649</name>
</gene>
<feature type="compositionally biased region" description="Polar residues" evidence="2">
    <location>
        <begin position="1086"/>
        <end position="1096"/>
    </location>
</feature>
<keyword evidence="1" id="KW-0862">Zinc</keyword>
<feature type="compositionally biased region" description="Polar residues" evidence="2">
    <location>
        <begin position="1142"/>
        <end position="1160"/>
    </location>
</feature>
<dbReference type="EMBL" id="RQTK01000029">
    <property type="protein sequence ID" value="RUS90561.1"/>
    <property type="molecule type" value="Genomic_DNA"/>
</dbReference>
<feature type="region of interest" description="Disordered" evidence="2">
    <location>
        <begin position="1002"/>
        <end position="1021"/>
    </location>
</feature>
<dbReference type="Gene3D" id="3.30.160.60">
    <property type="entry name" value="Classic Zinc Finger"/>
    <property type="match status" value="1"/>
</dbReference>
<feature type="region of interest" description="Disordered" evidence="2">
    <location>
        <begin position="541"/>
        <end position="564"/>
    </location>
</feature>
<feature type="compositionally biased region" description="Low complexity" evidence="2">
    <location>
        <begin position="1213"/>
        <end position="1226"/>
    </location>
</feature>
<dbReference type="InterPro" id="IPR013087">
    <property type="entry name" value="Znf_C2H2_type"/>
</dbReference>
<comment type="caution">
    <text evidence="4">The sequence shown here is derived from an EMBL/GenBank/DDBJ whole genome shotgun (WGS) entry which is preliminary data.</text>
</comment>
<dbReference type="Proteomes" id="UP000271974">
    <property type="component" value="Unassembled WGS sequence"/>
</dbReference>
<dbReference type="OrthoDB" id="6159745at2759"/>
<keyword evidence="5" id="KW-1185">Reference proteome</keyword>
<feature type="compositionally biased region" description="Low complexity" evidence="2">
    <location>
        <begin position="1263"/>
        <end position="1277"/>
    </location>
</feature>
<sequence length="1298" mass="141118">MAFSDNSYQVTGKVCPPSLPMTMMLPPDLSAGPPVLPSVLQSVLSESLAQESRTSLPENLCAVVAQAQVLLSTNEDSSMSSVVSLPYFFCNFCDHHTDSRALLLKHLAQNHVFQCNLCSFSSLSRGSLIQHQLRAHIDAKELFPILSSKFVQVSLPQLQRTFRNNDGFSGRSPQQNCDRDETISQVSSATSCLEDNILPPDPQVVPDSEDHGPVSTTHHGNSQFRDSFLTPETNSAYKTEPLLHFLDVEHTSVSSSNVSSQIHGSCVNEDNSARMYKEMAEGTIIRKSVSNTAPALRSDAPVEHNASSSPRVSLSGEATAVKENGLFCSPMPKGSQKGNSSIYPEVGSKKQRLQSRELDNFLIDEEPCLENGQKQGNYDILRGLLVGESSEQVDNLPPPAQKKCPTPEGVQYSHCSPAMKESDSTVGKGKVSAVTPLHEKTQRQRASDMSLRDLLLQPSTSCNLGYSGPLESSVAVVLSGATDRHSSAAANPEVTLSSKTKLLPPDSCIASEMLRTLSQNVSGSEKQNAQIAGALSRFSYSSQPLGRSKDRSQDTSAVAGETSGAIRKSHRLKKKCVYVDSVSISDDEWEADETRYSGKKKLPLKRHRDENEDIDYNDKNDVEYIYENDEAAYLSEDSYCSSSDSGNEEKRRMKCKRLKVGMTHREKYENLGITLTCLHCSFSNGNRHILRNHLRVCHPLCVPFAETSVKSGKKTIVYLCQGFNGRCSFVSSKASEIFSHIKLCFVELLDGFHTRPQGNFSSVLSSLGIASKLMGSGPSTYYCLRCDFREHSLQPVIEHALGKHAGSVSGILHVTIGTQQPKHTKVHMVCLSCKSEASVKEWQFHPCRLYEEKGERESNGVNAIDEEISNGIPASQPFKEKSRSNDENFLEKNIPATQSSELDHFVSAEDCLKSEPPDKEIIVKEENIAPSDVDISPVDEFCNRGEQINAEKNNAIASSHSGKQLRKDNNMCVISNCFSMNPNFDSKLPPTISSQSITETLLTSPADRSKPASSSSSVLPVEKATTEIQSPLCGAGSGLNAKISSSKNPDTLGSTSVLHSLLVSNPPDVSSTQALNLLQNLLRSKTTAETPTSATLAVSREQPLRQPISNLPSLKQSGLEKTQSRELNRIRPVSVISHDENIANNSKPTLSNEIKPSNSAPHFHAENTGIDTSQAKDDLSSQPVKPCGHEDLLETPGPSAPPQQTGPGEPLAGTSQGTSTGSQHSSVPLFLPQIQSHLKPASASAPLPVASRSPVQDSLRSRLFPASSSAPLHSSPFTNLLRGLLSMSQKKDKDSKQE</sequence>
<evidence type="ECO:0000313" key="4">
    <source>
        <dbReference type="EMBL" id="RUS90561.1"/>
    </source>
</evidence>
<keyword evidence="1" id="KW-0479">Metal-binding</keyword>
<dbReference type="GO" id="GO:0008270">
    <property type="term" value="F:zinc ion binding"/>
    <property type="evidence" value="ECO:0007669"/>
    <property type="project" value="UniProtKB-KW"/>
</dbReference>
<feature type="region of interest" description="Disordered" evidence="2">
    <location>
        <begin position="194"/>
        <end position="228"/>
    </location>
</feature>
<feature type="region of interest" description="Disordered" evidence="2">
    <location>
        <begin position="1086"/>
        <end position="1277"/>
    </location>
</feature>
<accession>A0A3S1BKS1</accession>
<dbReference type="SMART" id="SM00355">
    <property type="entry name" value="ZnF_C2H2"/>
    <property type="match status" value="4"/>
</dbReference>
<feature type="compositionally biased region" description="Polar residues" evidence="2">
    <location>
        <begin position="1107"/>
        <end position="1121"/>
    </location>
</feature>
<organism evidence="4 5">
    <name type="scientific">Elysia chlorotica</name>
    <name type="common">Eastern emerald elysia</name>
    <name type="synonym">Sea slug</name>
    <dbReference type="NCBI Taxonomy" id="188477"/>
    <lineage>
        <taxon>Eukaryota</taxon>
        <taxon>Metazoa</taxon>
        <taxon>Spiralia</taxon>
        <taxon>Lophotrochozoa</taxon>
        <taxon>Mollusca</taxon>
        <taxon>Gastropoda</taxon>
        <taxon>Heterobranchia</taxon>
        <taxon>Euthyneura</taxon>
        <taxon>Panpulmonata</taxon>
        <taxon>Sacoglossa</taxon>
        <taxon>Placobranchoidea</taxon>
        <taxon>Plakobranchidae</taxon>
        <taxon>Elysia</taxon>
    </lineage>
</organism>
<evidence type="ECO:0000259" key="3">
    <source>
        <dbReference type="PROSITE" id="PS50157"/>
    </source>
</evidence>
<feature type="region of interest" description="Disordered" evidence="2">
    <location>
        <begin position="326"/>
        <end position="350"/>
    </location>
</feature>
<proteinExistence type="predicted"/>
<feature type="domain" description="C2H2-type" evidence="3">
    <location>
        <begin position="113"/>
        <end position="141"/>
    </location>
</feature>
<evidence type="ECO:0000313" key="5">
    <source>
        <dbReference type="Proteomes" id="UP000271974"/>
    </source>
</evidence>
<name>A0A3S1BKS1_ELYCH</name>
<feature type="compositionally biased region" description="Polar residues" evidence="2">
    <location>
        <begin position="214"/>
        <end position="228"/>
    </location>
</feature>
<feature type="compositionally biased region" description="Low complexity" evidence="2">
    <location>
        <begin position="1240"/>
        <end position="1254"/>
    </location>
</feature>
<keyword evidence="1" id="KW-0863">Zinc-finger</keyword>
<evidence type="ECO:0000256" key="2">
    <source>
        <dbReference type="SAM" id="MobiDB-lite"/>
    </source>
</evidence>